<comment type="caution">
    <text evidence="2">The sequence shown here is derived from an EMBL/GenBank/DDBJ whole genome shotgun (WGS) entry which is preliminary data.</text>
</comment>
<name>A0A9R1X3U8_LACSA</name>
<protein>
    <submittedName>
        <fullName evidence="2">Uncharacterized protein</fullName>
    </submittedName>
</protein>
<reference evidence="2 3" key="1">
    <citation type="journal article" date="2017" name="Nat. Commun.">
        <title>Genome assembly with in vitro proximity ligation data and whole-genome triplication in lettuce.</title>
        <authorList>
            <person name="Reyes-Chin-Wo S."/>
            <person name="Wang Z."/>
            <person name="Yang X."/>
            <person name="Kozik A."/>
            <person name="Arikit S."/>
            <person name="Song C."/>
            <person name="Xia L."/>
            <person name="Froenicke L."/>
            <person name="Lavelle D.O."/>
            <person name="Truco M.J."/>
            <person name="Xia R."/>
            <person name="Zhu S."/>
            <person name="Xu C."/>
            <person name="Xu H."/>
            <person name="Xu X."/>
            <person name="Cox K."/>
            <person name="Korf I."/>
            <person name="Meyers B.C."/>
            <person name="Michelmore R.W."/>
        </authorList>
    </citation>
    <scope>NUCLEOTIDE SEQUENCE [LARGE SCALE GENOMIC DNA]</scope>
    <source>
        <strain evidence="3">cv. Salinas</strain>
        <tissue evidence="2">Seedlings</tissue>
    </source>
</reference>
<comment type="similarity">
    <text evidence="1">Belongs to the plant acyltransferase family.</text>
</comment>
<dbReference type="PANTHER" id="PTHR31642:SF272">
    <property type="entry name" value="ALCOHOL O-ACETYLTRANSFERASE"/>
    <property type="match status" value="1"/>
</dbReference>
<dbReference type="PANTHER" id="PTHR31642">
    <property type="entry name" value="TRICHOTHECENE 3-O-ACETYLTRANSFERASE"/>
    <property type="match status" value="1"/>
</dbReference>
<organism evidence="2 3">
    <name type="scientific">Lactuca sativa</name>
    <name type="common">Garden lettuce</name>
    <dbReference type="NCBI Taxonomy" id="4236"/>
    <lineage>
        <taxon>Eukaryota</taxon>
        <taxon>Viridiplantae</taxon>
        <taxon>Streptophyta</taxon>
        <taxon>Embryophyta</taxon>
        <taxon>Tracheophyta</taxon>
        <taxon>Spermatophyta</taxon>
        <taxon>Magnoliopsida</taxon>
        <taxon>eudicotyledons</taxon>
        <taxon>Gunneridae</taxon>
        <taxon>Pentapetalae</taxon>
        <taxon>asterids</taxon>
        <taxon>campanulids</taxon>
        <taxon>Asterales</taxon>
        <taxon>Asteraceae</taxon>
        <taxon>Cichorioideae</taxon>
        <taxon>Cichorieae</taxon>
        <taxon>Lactucinae</taxon>
        <taxon>Lactuca</taxon>
    </lineage>
</organism>
<dbReference type="EMBL" id="NBSK02000007">
    <property type="protein sequence ID" value="KAJ0196939.1"/>
    <property type="molecule type" value="Genomic_DNA"/>
</dbReference>
<dbReference type="Gramene" id="rna-gnl|WGS:NBSK|LSAT_7X56580_mrna">
    <property type="protein sequence ID" value="cds-PLY69334.1"/>
    <property type="gene ID" value="gene-LSAT_7X56580"/>
</dbReference>
<dbReference type="InterPro" id="IPR023213">
    <property type="entry name" value="CAT-like_dom_sf"/>
</dbReference>
<evidence type="ECO:0000313" key="2">
    <source>
        <dbReference type="EMBL" id="KAJ0196939.1"/>
    </source>
</evidence>
<dbReference type="Proteomes" id="UP000235145">
    <property type="component" value="Unassembled WGS sequence"/>
</dbReference>
<dbReference type="Gene3D" id="3.30.559.10">
    <property type="entry name" value="Chloramphenicol acetyltransferase-like domain"/>
    <property type="match status" value="2"/>
</dbReference>
<evidence type="ECO:0000313" key="3">
    <source>
        <dbReference type="Proteomes" id="UP000235145"/>
    </source>
</evidence>
<keyword evidence="3" id="KW-1185">Reference proteome</keyword>
<proteinExistence type="inferred from homology"/>
<dbReference type="InterPro" id="IPR050317">
    <property type="entry name" value="Plant_Fungal_Acyltransferase"/>
</dbReference>
<dbReference type="AlphaFoldDB" id="A0A9R1X3U8"/>
<dbReference type="Pfam" id="PF02458">
    <property type="entry name" value="Transferase"/>
    <property type="match status" value="1"/>
</dbReference>
<sequence length="562" mass="63513">MRKYSTLLTIGRSNKRWVQESSYLTSHHIHIRHHPQSPLTPLPLPPPPLPSPPFSFSFSHVAKNRCGLLNTVSHNYSRTTLSNLSHNHLHAKLSTLQTLELSNDVVDYPLDYQVTVKDIDVISAAQAPTHDLWLPLTNLDLLLPPLAAGVFFCYKKNDDTAMSTETLVKTLKKSLGIVLSTFYPLAGEIVPNRIGEPEVLCNNYGVEFVHAHADVDLQTLDLHHPDETVKGKLVPKINRGVISVQVTELKCGAIILSCAFDHRFTDGDSLNMFLAAWIDLIQFNKISNIPSFRSSILNPRRPPHYDTTFDDLYIPISSLPPPTPSCDDELCSRIYYIHAESVNKLQSQASAKDIRRSKVQSFTAYIWKLLAQQVDDDVNKTSRVGVVVSGRHFLTGNSEEESSMLKNHFGNILSIPYGEENNRQLQEMTLNEVANKVHEFVKKTTNEEHFRGLVDWVELHRPEPAVARVYFKLQETDGDAIVVSSGQGLPIKYMNFGFGEPIFGSYHFPWGGQTGYITTMPSARHNGDWIVYTHLKQKHLDLIDHKASHIFKPLTNSYLHFR</sequence>
<dbReference type="GO" id="GO:0016747">
    <property type="term" value="F:acyltransferase activity, transferring groups other than amino-acyl groups"/>
    <property type="evidence" value="ECO:0000318"/>
    <property type="project" value="GO_Central"/>
</dbReference>
<gene>
    <name evidence="2" type="ORF">LSAT_V11C700365180</name>
</gene>
<evidence type="ECO:0000256" key="1">
    <source>
        <dbReference type="ARBA" id="ARBA00009861"/>
    </source>
</evidence>
<accession>A0A9R1X3U8</accession>
<dbReference type="OrthoDB" id="1862401at2759"/>